<dbReference type="AlphaFoldDB" id="C6JRV6"/>
<dbReference type="EMBL" id="GL002606">
    <property type="protein sequence ID" value="EES20258.1"/>
    <property type="molecule type" value="Genomic_DNA"/>
</dbReference>
<name>C6JRV6_SORBI</name>
<reference evidence="4" key="1">
    <citation type="journal article" date="2009" name="Nature">
        <title>The Sorghum bicolor genome and the diversification of grasses.</title>
        <authorList>
            <person name="Paterson A.H."/>
            <person name="Bowers J.E."/>
            <person name="Bruggmann R."/>
            <person name="Dubchak I."/>
            <person name="Grimwood J."/>
            <person name="Gundlach H."/>
            <person name="Haberer G."/>
            <person name="Hellsten U."/>
            <person name="Mitros T."/>
            <person name="Poliakov A."/>
            <person name="Schmutz J."/>
            <person name="Spannagl M."/>
            <person name="Tang H."/>
            <person name="Wang X."/>
            <person name="Wicker T."/>
            <person name="Bharti A.K."/>
            <person name="Chapman J."/>
            <person name="Feltus F.A."/>
            <person name="Gowik U."/>
            <person name="Grigoriev I.V."/>
            <person name="Lyons E."/>
            <person name="Maher C.A."/>
            <person name="Martis M."/>
            <person name="Narechania A."/>
            <person name="Otillar R.P."/>
            <person name="Penning B.W."/>
            <person name="Salamov A.A."/>
            <person name="Wang Y."/>
            <person name="Zhang L."/>
            <person name="Carpita N.C."/>
            <person name="Freeling M."/>
            <person name="Gingle A.R."/>
            <person name="Hash C.T."/>
            <person name="Keller B."/>
            <person name="Klein P."/>
            <person name="Kresovich S."/>
            <person name="McCann M.C."/>
            <person name="Ming R."/>
            <person name="Peterson D.G."/>
            <person name="Mehboob-ur-Rahman"/>
            <person name="Ware D."/>
            <person name="Westhoff P."/>
            <person name="Mayer K.F."/>
            <person name="Messing J."/>
            <person name="Rokhsar D.S."/>
        </authorList>
    </citation>
    <scope>NUCLEOTIDE SEQUENCE [LARGE SCALE GENOMIC DNA]</scope>
</reference>
<evidence type="ECO:0000256" key="3">
    <source>
        <dbReference type="PROSITE-ProRule" id="PRU00708"/>
    </source>
</evidence>
<keyword evidence="1" id="KW-0677">Repeat</keyword>
<organism evidence="4">
    <name type="scientific">Sorghum bicolor</name>
    <name type="common">Sorghum</name>
    <name type="synonym">Sorghum vulgare</name>
    <dbReference type="NCBI Taxonomy" id="4558"/>
    <lineage>
        <taxon>Eukaryota</taxon>
        <taxon>Viridiplantae</taxon>
        <taxon>Streptophyta</taxon>
        <taxon>Embryophyta</taxon>
        <taxon>Tracheophyta</taxon>
        <taxon>Spermatophyta</taxon>
        <taxon>Magnoliopsida</taxon>
        <taxon>Liliopsida</taxon>
        <taxon>Poales</taxon>
        <taxon>Poaceae</taxon>
        <taxon>PACMAD clade</taxon>
        <taxon>Panicoideae</taxon>
        <taxon>Andropogonodae</taxon>
        <taxon>Andropogoneae</taxon>
        <taxon>Sorghinae</taxon>
        <taxon>Sorghum</taxon>
    </lineage>
</organism>
<evidence type="ECO:0008006" key="5">
    <source>
        <dbReference type="Google" id="ProtNLM"/>
    </source>
</evidence>
<dbReference type="PANTHER" id="PTHR47935:SF1">
    <property type="entry name" value="PENTATRICOPEPTIDE REPEAT-CONTAINING PROTEIN MRL1, CHLOROPLASTIC"/>
    <property type="match status" value="1"/>
</dbReference>
<dbReference type="PANTHER" id="PTHR47935">
    <property type="entry name" value="PENTATRICOPEPTIDE REPEAT-CONTAINING PROTEIN MRL1, CHLOROPLASTIC"/>
    <property type="match status" value="1"/>
</dbReference>
<dbReference type="Gene3D" id="1.25.40.10">
    <property type="entry name" value="Tetratricopeptide repeat domain"/>
    <property type="match status" value="2"/>
</dbReference>
<feature type="repeat" description="PPR" evidence="3">
    <location>
        <begin position="432"/>
        <end position="466"/>
    </location>
</feature>
<dbReference type="NCBIfam" id="TIGR00756">
    <property type="entry name" value="PPR"/>
    <property type="match status" value="2"/>
</dbReference>
<dbReference type="Pfam" id="PF13812">
    <property type="entry name" value="PPR_3"/>
    <property type="match status" value="2"/>
</dbReference>
<dbReference type="HOGENOM" id="CLU_418227_0_0_1"/>
<dbReference type="InterPro" id="IPR053303">
    <property type="entry name" value="Chloroplast_PPR"/>
</dbReference>
<accession>C6JRV6</accession>
<dbReference type="PROSITE" id="PS51375">
    <property type="entry name" value="PPR"/>
    <property type="match status" value="3"/>
</dbReference>
<feature type="repeat" description="PPR" evidence="3">
    <location>
        <begin position="560"/>
        <end position="594"/>
    </location>
</feature>
<gene>
    <name evidence="4" type="primary">Sb0012s017740</name>
    <name evidence="4" type="ORF">SORBIDRAFT_0012s017740</name>
</gene>
<dbReference type="InterPro" id="IPR002885">
    <property type="entry name" value="PPR_rpt"/>
</dbReference>
<dbReference type="ExpressionAtlas" id="C6JRV6">
    <property type="expression patterns" value="baseline and differential"/>
</dbReference>
<evidence type="ECO:0000256" key="1">
    <source>
        <dbReference type="ARBA" id="ARBA00022737"/>
    </source>
</evidence>
<evidence type="ECO:0000256" key="2">
    <source>
        <dbReference type="ARBA" id="ARBA00022946"/>
    </source>
</evidence>
<proteinExistence type="predicted"/>
<feature type="repeat" description="PPR" evidence="3">
    <location>
        <begin position="467"/>
        <end position="501"/>
    </location>
</feature>
<evidence type="ECO:0000313" key="4">
    <source>
        <dbReference type="EMBL" id="EES20258.1"/>
    </source>
</evidence>
<protein>
    <recommendedName>
        <fullName evidence="5">Pentacotripeptide-repeat region of PRORP domain-containing protein</fullName>
    </recommendedName>
</protein>
<sequence length="656" mass="70909">MEASSSSYASAPAALLPLLAAPPRFLHLPLRRPSARRNGFAIWGGGGLLLQPPLLGPGSRARCRTTCCASSPEQAEVLLGGASLVSLAAVALLTTLQLIWLRWRSARQGDFPEIVHEHGKIIVNKTLGASKAMYDSNWATQLTQDSHWLSEPFVSGRVTVDEMHGKAGNFPCANSVHKETQAYSIITPWISMDTPLYISRPEEVSCSTSTANSSINKDTSLSVMPHSVSQGQDKSKCLSNRTGRVAGLPYQFLSLSGQKKEAQNSQGHNDKQMDTNTKDANLVGCPQSDQEEHLDFTSLSSFERVEEDHLNFVPQASYCNLLEPGKVIEFTNSNARSSYLPAGRFAPVACLREVRVSKQVKAVKGHDGGWNISNILNKENLDNFAPVKRGGLKGTKETLKDCMDLLESMEQNGLLDMKKVFHEMVGAGIEPNVNTYSALIDGCARAGQVAKAFGAYGIMSSKKVKPDRVVFNALISACGESGAVARAFDVLSEMTAESSESKGSKPIIPDHVTVGALMKTCIQACQMFLSALVDVAGHARRADAAFEIMKDARAKGLLVGTIAYSSLMGACCNAEDWKKALQLYEEIKSIKLTPSVSMMNALITSLCNVWSGSSEIDKTTNILKRKTIRGLQGKIKLHRGGGSLSVDETSVGQPWR</sequence>
<dbReference type="InterPro" id="IPR011990">
    <property type="entry name" value="TPR-like_helical_dom_sf"/>
</dbReference>
<keyword evidence="2" id="KW-0809">Transit peptide</keyword>